<comment type="function">
    <text evidence="5 6">Structural component of flagellum, the bacterial motility apparatus. Part of the rod structure of flagellar basal body.</text>
</comment>
<evidence type="ECO:0000256" key="5">
    <source>
        <dbReference type="ARBA" id="ARBA00024934"/>
    </source>
</evidence>
<evidence type="ECO:0000256" key="7">
    <source>
        <dbReference type="SAM" id="MobiDB-lite"/>
    </source>
</evidence>
<evidence type="ECO:0000256" key="3">
    <source>
        <dbReference type="ARBA" id="ARBA00014376"/>
    </source>
</evidence>
<protein>
    <recommendedName>
        <fullName evidence="3 6">Flagellar basal body rod protein FlgB</fullName>
    </recommendedName>
</protein>
<evidence type="ECO:0000259" key="8">
    <source>
        <dbReference type="Pfam" id="PF00460"/>
    </source>
</evidence>
<keyword evidence="10" id="KW-1185">Reference proteome</keyword>
<dbReference type="GO" id="GO:0071973">
    <property type="term" value="P:bacterial-type flagellum-dependent cell motility"/>
    <property type="evidence" value="ECO:0007669"/>
    <property type="project" value="InterPro"/>
</dbReference>
<evidence type="ECO:0000313" key="10">
    <source>
        <dbReference type="Proteomes" id="UP000681075"/>
    </source>
</evidence>
<sequence length="135" mass="14601">MDLSNLDLFKAIGRKMGWLTQRENVIAQNIANTDTPGFRALDIAPLTFKDTLSAKLQPTTTSAKHLVSASSGKAGDSKVSAEKKPWEISPSNNGVVVEEQMMKSANTASDYQLMLNLYKKNVTMLRTALGRGGGV</sequence>
<dbReference type="PIRSF" id="PIRSF002889">
    <property type="entry name" value="Rod_FlgB"/>
    <property type="match status" value="1"/>
</dbReference>
<evidence type="ECO:0000256" key="4">
    <source>
        <dbReference type="ARBA" id="ARBA00023143"/>
    </source>
</evidence>
<dbReference type="Pfam" id="PF00460">
    <property type="entry name" value="Flg_bb_rod"/>
    <property type="match status" value="1"/>
</dbReference>
<keyword evidence="9" id="KW-0282">Flagellum</keyword>
<feature type="region of interest" description="Disordered" evidence="7">
    <location>
        <begin position="66"/>
        <end position="91"/>
    </location>
</feature>
<name>A0A8S8XBX6_9PROT</name>
<comment type="subunit">
    <text evidence="6">The basal body constitutes a major portion of the flagellar organelle and consists of a number of rings mounted on a central rod.</text>
</comment>
<dbReference type="EMBL" id="BOPV01000001">
    <property type="protein sequence ID" value="GIL41508.1"/>
    <property type="molecule type" value="Genomic_DNA"/>
</dbReference>
<organism evidence="9 10">
    <name type="scientific">Roseiterribacter gracilis</name>
    <dbReference type="NCBI Taxonomy" id="2812848"/>
    <lineage>
        <taxon>Bacteria</taxon>
        <taxon>Pseudomonadati</taxon>
        <taxon>Pseudomonadota</taxon>
        <taxon>Alphaproteobacteria</taxon>
        <taxon>Rhodospirillales</taxon>
        <taxon>Roseiterribacteraceae</taxon>
        <taxon>Roseiterribacter</taxon>
    </lineage>
</organism>
<proteinExistence type="inferred from homology"/>
<dbReference type="Proteomes" id="UP000681075">
    <property type="component" value="Unassembled WGS sequence"/>
</dbReference>
<evidence type="ECO:0000256" key="1">
    <source>
        <dbReference type="ARBA" id="ARBA00004117"/>
    </source>
</evidence>
<dbReference type="AlphaFoldDB" id="A0A8S8XBX6"/>
<comment type="caution">
    <text evidence="9">The sequence shown here is derived from an EMBL/GenBank/DDBJ whole genome shotgun (WGS) entry which is preliminary data.</text>
</comment>
<comment type="similarity">
    <text evidence="2 6">Belongs to the flagella basal body rod proteins family.</text>
</comment>
<evidence type="ECO:0000256" key="6">
    <source>
        <dbReference type="PIRNR" id="PIRNR002889"/>
    </source>
</evidence>
<accession>A0A8S8XBX6</accession>
<dbReference type="InterPro" id="IPR006300">
    <property type="entry name" value="FlgB"/>
</dbReference>
<reference evidence="9" key="1">
    <citation type="submission" date="2021-02" db="EMBL/GenBank/DDBJ databases">
        <title>Genome sequence of Rhodospirillales sp. strain TMPK1 isolated from soil.</title>
        <authorList>
            <person name="Nakai R."/>
            <person name="Kusada H."/>
            <person name="Tamaki H."/>
        </authorList>
    </citation>
    <scope>NUCLEOTIDE SEQUENCE</scope>
    <source>
        <strain evidence="9">TMPK1</strain>
    </source>
</reference>
<keyword evidence="9" id="KW-0969">Cilium</keyword>
<comment type="subcellular location">
    <subcellularLocation>
        <location evidence="1 6">Bacterial flagellum basal body</location>
    </subcellularLocation>
</comment>
<dbReference type="RefSeq" id="WP_420245010.1">
    <property type="nucleotide sequence ID" value="NZ_BOPV01000001.1"/>
</dbReference>
<feature type="domain" description="Flagellar basal body rod protein N-terminal" evidence="8">
    <location>
        <begin position="22"/>
        <end position="39"/>
    </location>
</feature>
<dbReference type="GO" id="GO:0030694">
    <property type="term" value="C:bacterial-type flagellum basal body, rod"/>
    <property type="evidence" value="ECO:0007669"/>
    <property type="project" value="InterPro"/>
</dbReference>
<keyword evidence="9" id="KW-0966">Cell projection</keyword>
<evidence type="ECO:0000256" key="2">
    <source>
        <dbReference type="ARBA" id="ARBA00009677"/>
    </source>
</evidence>
<keyword evidence="4 6" id="KW-0975">Bacterial flagellum</keyword>
<evidence type="ECO:0000313" key="9">
    <source>
        <dbReference type="EMBL" id="GIL41508.1"/>
    </source>
</evidence>
<gene>
    <name evidence="9" type="primary">flgB</name>
    <name evidence="9" type="ORF">TMPK1_37450</name>
</gene>
<dbReference type="InterPro" id="IPR001444">
    <property type="entry name" value="Flag_bb_rod_N"/>
</dbReference>
<feature type="compositionally biased region" description="Basic and acidic residues" evidence="7">
    <location>
        <begin position="75"/>
        <end position="86"/>
    </location>
</feature>